<dbReference type="CDD" id="cd05709">
    <property type="entry name" value="S2P-M50"/>
    <property type="match status" value="1"/>
</dbReference>
<evidence type="ECO:0000256" key="5">
    <source>
        <dbReference type="ARBA" id="ARBA00022989"/>
    </source>
</evidence>
<evidence type="ECO:0000256" key="4">
    <source>
        <dbReference type="ARBA" id="ARBA00022692"/>
    </source>
</evidence>
<dbReference type="STRING" id="1075402.AN216_07610"/>
<comment type="similarity">
    <text evidence="3">Belongs to the peptidase M50B family.</text>
</comment>
<feature type="transmembrane region" description="Helical" evidence="8">
    <location>
        <begin position="365"/>
        <end position="391"/>
    </location>
</feature>
<evidence type="ECO:0000259" key="9">
    <source>
        <dbReference type="Pfam" id="PF02163"/>
    </source>
</evidence>
<evidence type="ECO:0000313" key="11">
    <source>
        <dbReference type="Proteomes" id="UP000176101"/>
    </source>
</evidence>
<dbReference type="Pfam" id="PF02163">
    <property type="entry name" value="Peptidase_M50"/>
    <property type="match status" value="1"/>
</dbReference>
<feature type="transmembrane region" description="Helical" evidence="8">
    <location>
        <begin position="270"/>
        <end position="290"/>
    </location>
</feature>
<feature type="domain" description="Peptidase M50" evidence="9">
    <location>
        <begin position="209"/>
        <end position="289"/>
    </location>
</feature>
<dbReference type="EMBL" id="LJGU01000114">
    <property type="protein sequence ID" value="OEV04091.1"/>
    <property type="molecule type" value="Genomic_DNA"/>
</dbReference>
<feature type="compositionally biased region" description="Low complexity" evidence="7">
    <location>
        <begin position="117"/>
        <end position="126"/>
    </location>
</feature>
<dbReference type="GO" id="GO:0016020">
    <property type="term" value="C:membrane"/>
    <property type="evidence" value="ECO:0007669"/>
    <property type="project" value="UniProtKB-SubCell"/>
</dbReference>
<dbReference type="InterPro" id="IPR008915">
    <property type="entry name" value="Peptidase_M50"/>
</dbReference>
<evidence type="ECO:0000313" key="10">
    <source>
        <dbReference type="EMBL" id="OEV04091.1"/>
    </source>
</evidence>
<dbReference type="GO" id="GO:0006508">
    <property type="term" value="P:proteolysis"/>
    <property type="evidence" value="ECO:0007669"/>
    <property type="project" value="InterPro"/>
</dbReference>
<evidence type="ECO:0000256" key="7">
    <source>
        <dbReference type="SAM" id="MobiDB-lite"/>
    </source>
</evidence>
<dbReference type="RefSeq" id="WP_070195833.1">
    <property type="nucleotide sequence ID" value="NZ_LJGU01000114.1"/>
</dbReference>
<comment type="subcellular location">
    <subcellularLocation>
        <location evidence="2">Membrane</location>
        <topology evidence="2">Multi-pass membrane protein</topology>
    </subcellularLocation>
</comment>
<keyword evidence="6 8" id="KW-0472">Membrane</keyword>
<feature type="transmembrane region" description="Helical" evidence="8">
    <location>
        <begin position="169"/>
        <end position="187"/>
    </location>
</feature>
<evidence type="ECO:0000256" key="8">
    <source>
        <dbReference type="SAM" id="Phobius"/>
    </source>
</evidence>
<comment type="caution">
    <text evidence="10">The sequence shown here is derived from an EMBL/GenBank/DDBJ whole genome shotgun (WGS) entry which is preliminary data.</text>
</comment>
<reference evidence="10 11" key="1">
    <citation type="journal article" date="2016" name="Front. Microbiol.">
        <title>Comparative Genomics Analysis of Streptomyces Species Reveals Their Adaptation to the Marine Environment and Their Diversity at the Genomic Level.</title>
        <authorList>
            <person name="Tian X."/>
            <person name="Zhang Z."/>
            <person name="Yang T."/>
            <person name="Chen M."/>
            <person name="Li J."/>
            <person name="Chen F."/>
            <person name="Yang J."/>
            <person name="Li W."/>
            <person name="Zhang B."/>
            <person name="Zhang Z."/>
            <person name="Wu J."/>
            <person name="Zhang C."/>
            <person name="Long L."/>
            <person name="Xiao J."/>
        </authorList>
    </citation>
    <scope>NUCLEOTIDE SEQUENCE [LARGE SCALE GENOMIC DNA]</scope>
    <source>
        <strain evidence="10 11">SCSIO 02100</strain>
    </source>
</reference>
<organism evidence="10 11">
    <name type="scientific">Streptomyces oceani</name>
    <dbReference type="NCBI Taxonomy" id="1075402"/>
    <lineage>
        <taxon>Bacteria</taxon>
        <taxon>Bacillati</taxon>
        <taxon>Actinomycetota</taxon>
        <taxon>Actinomycetes</taxon>
        <taxon>Kitasatosporales</taxon>
        <taxon>Streptomycetaceae</taxon>
        <taxon>Streptomyces</taxon>
    </lineage>
</organism>
<accession>A0A1E7KJK8</accession>
<comment type="cofactor">
    <cofactor evidence="1">
        <name>Zn(2+)</name>
        <dbReference type="ChEBI" id="CHEBI:29105"/>
    </cofactor>
</comment>
<evidence type="ECO:0000256" key="6">
    <source>
        <dbReference type="ARBA" id="ARBA00023136"/>
    </source>
</evidence>
<dbReference type="PATRIC" id="fig|1075402.3.peg.4324"/>
<name>A0A1E7KJK8_9ACTN</name>
<sequence length="394" mass="42093">MTAHLADYRPALKPGVVMTGALLHGPRDVHLVKNTEDGRSFEVGTKEYFLLSRMDGTHSLRDLGAAYAQRYGRRLGDGNWQQLLGMLGSRGLLSGAPAGASGSPGSGSPGSVPPGSVPAGSGISAGEPPRLPPDRPANTLLRGSLSLTADAEATVSTLHRRARFLRSPLVLVPLLLLTLVMEATLLLRLADVLRGTRELFLHPVPLTAAAIALWASTALHELAHGVVARHHGGRVTDIGLRWRLPSVLMYCTVENYLYLRRRRHQVSTALAGAATNLLFLLPFWAVWLLAPVDRATEHALAGLLFLGSVQALAMLVPLPPLDGYKIVSQLLGATDLAASSRAYLRLAARRDPARADYPARTRRVYAAYGLGALLVLCAVLAAVGLLVHHLLTLS</sequence>
<feature type="region of interest" description="Disordered" evidence="7">
    <location>
        <begin position="95"/>
        <end position="138"/>
    </location>
</feature>
<feature type="transmembrane region" description="Helical" evidence="8">
    <location>
        <begin position="299"/>
        <end position="320"/>
    </location>
</feature>
<keyword evidence="11" id="KW-1185">Reference proteome</keyword>
<gene>
    <name evidence="10" type="ORF">AN216_07610</name>
</gene>
<evidence type="ECO:0000256" key="2">
    <source>
        <dbReference type="ARBA" id="ARBA00004141"/>
    </source>
</evidence>
<dbReference type="AlphaFoldDB" id="A0A1E7KJK8"/>
<dbReference type="OrthoDB" id="2680017at2"/>
<dbReference type="Proteomes" id="UP000176101">
    <property type="component" value="Unassembled WGS sequence"/>
</dbReference>
<feature type="transmembrane region" description="Helical" evidence="8">
    <location>
        <begin position="199"/>
        <end position="219"/>
    </location>
</feature>
<proteinExistence type="inferred from homology"/>
<keyword evidence="4 8" id="KW-0812">Transmembrane</keyword>
<evidence type="ECO:0000256" key="3">
    <source>
        <dbReference type="ARBA" id="ARBA00007931"/>
    </source>
</evidence>
<evidence type="ECO:0000256" key="1">
    <source>
        <dbReference type="ARBA" id="ARBA00001947"/>
    </source>
</evidence>
<protein>
    <submittedName>
        <fullName evidence="10">Peptidase M50</fullName>
    </submittedName>
</protein>
<keyword evidence="5 8" id="KW-1133">Transmembrane helix</keyword>